<evidence type="ECO:0000313" key="7">
    <source>
        <dbReference type="Proteomes" id="UP000315343"/>
    </source>
</evidence>
<organism evidence="6 7">
    <name type="scientific">Sedimentibacter saalensis</name>
    <dbReference type="NCBI Taxonomy" id="130788"/>
    <lineage>
        <taxon>Bacteria</taxon>
        <taxon>Bacillati</taxon>
        <taxon>Bacillota</taxon>
        <taxon>Tissierellia</taxon>
        <taxon>Sedimentibacter</taxon>
    </lineage>
</organism>
<sequence length="1006" mass="111950">MKKIVALTVVITMLLSLFAVPAFSQSMENEEMYASGVTQGTGVPVKISSYTDYHYLRLDPANALGDFDAVQTAGGMANRYFFGLAARQWTNYTFDDNFFNVDGEPDIELAEVTWGAATGWHAEATLVYLTGAYVKDSNGDIYPYEENDTEGIDASLGIPALDGNAYYAGIAGNRIAINYITPARKAEIRELYIPEDEFDENLFNRDFHDSTTATEGSFGITQFYLPDEVVYAQGITFIDITRNVYAEAYPSTYTSNATPRGTFTVNFLPITAPNDGDVTITASDSGNTDGFDLDAIRVYKCPPLYEISGYKINSDTGETVSGWLIHLDKWINGDWEEDYVDPVETDGTGKYCFLDLPMGEYRVREDLIDDDWEQVYPGGDGFHYVTLPTENIVYGIQRNTGKIFKVDPLTADADEVYQITLESGLSFSNIGPNGLAYDKDGGYLYFVNYPGLAKLYLSDTSTQEYLGNLPGEIACADFFDGKYYYIAGGPTSSYGGATDDLYEVTFKADGDVDVATKMGDISNNTHAWTFSGDIAISPEGVIYGFGLNSGKYEFFKVNRDGSGFEVIRSTGYTFSLQLAFSGDGTLYGHDAQAGKFFEINKSTGAITEKSDGVNLYTDTASAVMSFNFENKPPVEYNIAGYKLNYTTQEGLEGWTINLYKWDETLNEGTGGWLEDIFASDETDEFGKYCFTDLPAGKYKVEEIIDDEDHWIQREPFDTTEKIYHEVTLPEDSSDCEEGPFYNFENEELFDITAYKYRYLWEDYLGSGPDNENPLEGWTMHLDRWIEEDGVWDEDYRQSGQTGANGAYTFAGLPAGTYRVREEIPENWTAIEPDDGERIIELPGDIDTGNEIAANFWNQCYSDETAWGYSSEFSHENKDVLPSSGNWGWYIEVDTTTPTSITADLYAGAGGNDLSKGAKVGQVLINYENGYISVTFEPFEGVEFEETHVWIGATQLPLKKGVMTDAPGQFPYTDGAEVQVNGNKNYVAVHAVARIPCGWYLDIDMPE</sequence>
<evidence type="ECO:0000259" key="5">
    <source>
        <dbReference type="Pfam" id="PF17802"/>
    </source>
</evidence>
<evidence type="ECO:0000256" key="4">
    <source>
        <dbReference type="SAM" id="SignalP"/>
    </source>
</evidence>
<dbReference type="PANTHER" id="PTHR36108">
    <property type="entry name" value="COLOSSIN-B-RELATED"/>
    <property type="match status" value="1"/>
</dbReference>
<dbReference type="InterPro" id="IPR013783">
    <property type="entry name" value="Ig-like_fold"/>
</dbReference>
<evidence type="ECO:0000256" key="3">
    <source>
        <dbReference type="ARBA" id="ARBA00022729"/>
    </source>
</evidence>
<dbReference type="SUPFAM" id="SSF63825">
    <property type="entry name" value="YWTD domain"/>
    <property type="match status" value="1"/>
</dbReference>
<dbReference type="OrthoDB" id="9804660at2"/>
<dbReference type="EMBL" id="VLKH01000003">
    <property type="protein sequence ID" value="TWH81381.1"/>
    <property type="molecule type" value="Genomic_DNA"/>
</dbReference>
<feature type="domain" description="SpaA-like prealbumin fold" evidence="5">
    <location>
        <begin position="638"/>
        <end position="711"/>
    </location>
</feature>
<dbReference type="InterPro" id="IPR041033">
    <property type="entry name" value="SpaA_PFL_dom_1"/>
</dbReference>
<proteinExistence type="inferred from homology"/>
<accession>A0A562JE09</accession>
<keyword evidence="7" id="KW-1185">Reference proteome</keyword>
<dbReference type="AlphaFoldDB" id="A0A562JE09"/>
<protein>
    <recommendedName>
        <fullName evidence="5">SpaA-like prealbumin fold domain-containing protein</fullName>
    </recommendedName>
</protein>
<keyword evidence="2" id="KW-0964">Secreted</keyword>
<reference evidence="6 7" key="1">
    <citation type="submission" date="2019-07" db="EMBL/GenBank/DDBJ databases">
        <title>Genomic Encyclopedia of Type Strains, Phase I: the one thousand microbial genomes (KMG-I) project.</title>
        <authorList>
            <person name="Kyrpides N."/>
        </authorList>
    </citation>
    <scope>NUCLEOTIDE SEQUENCE [LARGE SCALE GENOMIC DNA]</scope>
    <source>
        <strain evidence="6 7">DSM 13558</strain>
    </source>
</reference>
<feature type="chain" id="PRO_5021869520" description="SpaA-like prealbumin fold domain-containing protein" evidence="4">
    <location>
        <begin position="25"/>
        <end position="1006"/>
    </location>
</feature>
<dbReference type="Pfam" id="PF17802">
    <property type="entry name" value="SpaA"/>
    <property type="match status" value="1"/>
</dbReference>
<gene>
    <name evidence="6" type="ORF">LY60_01125</name>
</gene>
<name>A0A562JE09_9FIRM</name>
<evidence type="ECO:0000256" key="1">
    <source>
        <dbReference type="ARBA" id="ARBA00007257"/>
    </source>
</evidence>
<dbReference type="Proteomes" id="UP000315343">
    <property type="component" value="Unassembled WGS sequence"/>
</dbReference>
<comment type="similarity">
    <text evidence="1">Belongs to the serine-aspartate repeat-containing protein (SDr) family.</text>
</comment>
<comment type="caution">
    <text evidence="6">The sequence shown here is derived from an EMBL/GenBank/DDBJ whole genome shotgun (WGS) entry which is preliminary data.</text>
</comment>
<dbReference type="PANTHER" id="PTHR36108:SF13">
    <property type="entry name" value="COLOSSIN-B-RELATED"/>
    <property type="match status" value="1"/>
</dbReference>
<dbReference type="Gene3D" id="2.60.40.10">
    <property type="entry name" value="Immunoglobulins"/>
    <property type="match status" value="2"/>
</dbReference>
<keyword evidence="3 4" id="KW-0732">Signal</keyword>
<evidence type="ECO:0000313" key="6">
    <source>
        <dbReference type="EMBL" id="TWH81381.1"/>
    </source>
</evidence>
<dbReference type="RefSeq" id="WP_145081078.1">
    <property type="nucleotide sequence ID" value="NZ_VLKH01000003.1"/>
</dbReference>
<feature type="signal peptide" evidence="4">
    <location>
        <begin position="1"/>
        <end position="24"/>
    </location>
</feature>
<evidence type="ECO:0000256" key="2">
    <source>
        <dbReference type="ARBA" id="ARBA00022525"/>
    </source>
</evidence>
<dbReference type="SUPFAM" id="SSF117074">
    <property type="entry name" value="Hypothetical protein PA1324"/>
    <property type="match status" value="3"/>
</dbReference>